<keyword evidence="3" id="KW-1185">Reference proteome</keyword>
<dbReference type="GO" id="GO:0005737">
    <property type="term" value="C:cytoplasm"/>
    <property type="evidence" value="ECO:0007669"/>
    <property type="project" value="TreeGrafter"/>
</dbReference>
<dbReference type="Pfam" id="PF07992">
    <property type="entry name" value="Pyr_redox_2"/>
    <property type="match status" value="1"/>
</dbReference>
<evidence type="ECO:0000313" key="3">
    <source>
        <dbReference type="Proteomes" id="UP000823749"/>
    </source>
</evidence>
<dbReference type="PANTHER" id="PTHR43735:SF26">
    <property type="entry name" value="APOPTOSIS-INDUCING FACTOR HOMOLOG B-LIKE"/>
    <property type="match status" value="1"/>
</dbReference>
<reference evidence="2" key="1">
    <citation type="submission" date="2020-08" db="EMBL/GenBank/DDBJ databases">
        <title>Plant Genome Project.</title>
        <authorList>
            <person name="Zhang R.-G."/>
        </authorList>
    </citation>
    <scope>NUCLEOTIDE SEQUENCE</scope>
    <source>
        <strain evidence="2">WSP0</strain>
        <tissue evidence="2">Leaf</tissue>
    </source>
</reference>
<dbReference type="PANTHER" id="PTHR43735">
    <property type="entry name" value="APOPTOSIS-INDUCING FACTOR 1"/>
    <property type="match status" value="1"/>
</dbReference>
<dbReference type="GO" id="GO:0004174">
    <property type="term" value="F:electron-transferring-flavoprotein dehydrogenase activity"/>
    <property type="evidence" value="ECO:0007669"/>
    <property type="project" value="TreeGrafter"/>
</dbReference>
<evidence type="ECO:0000313" key="2">
    <source>
        <dbReference type="EMBL" id="KAG5566494.1"/>
    </source>
</evidence>
<gene>
    <name evidence="2" type="ORF">RHGRI_002150</name>
</gene>
<comment type="caution">
    <text evidence="2">The sequence shown here is derived from an EMBL/GenBank/DDBJ whole genome shotgun (WGS) entry which is preliminary data.</text>
</comment>
<feature type="domain" description="FAD/NAD(P)-binding" evidence="1">
    <location>
        <begin position="87"/>
        <end position="248"/>
    </location>
</feature>
<protein>
    <recommendedName>
        <fullName evidence="1">FAD/NAD(P)-binding domain-containing protein</fullName>
    </recommendedName>
</protein>
<dbReference type="Gene3D" id="3.50.50.100">
    <property type="match status" value="1"/>
</dbReference>
<dbReference type="SUPFAM" id="SSF51905">
    <property type="entry name" value="FAD/NAD(P)-binding domain"/>
    <property type="match status" value="2"/>
</dbReference>
<dbReference type="InterPro" id="IPR023753">
    <property type="entry name" value="FAD/NAD-binding_dom"/>
</dbReference>
<name>A0AAV6LP60_9ERIC</name>
<accession>A0AAV6LP60</accession>
<dbReference type="Proteomes" id="UP000823749">
    <property type="component" value="Chromosome 1"/>
</dbReference>
<dbReference type="GO" id="GO:0050660">
    <property type="term" value="F:flavin adenine dinucleotide binding"/>
    <property type="evidence" value="ECO:0007669"/>
    <property type="project" value="TreeGrafter"/>
</dbReference>
<sequence>MENKRVVVLGGGVAGSLVAKSLQFRAALTLIDSKDYFEIPWASLRGMVEPSFAERSVIRHRDYLTNGHVITSPAIDVTPTEVLTAEGHNEKIKGAKSILIVGGGPTGVELAGEIAFDYPEKDVTLVHNGYRLLEFIGPKASNKSLEWLKSKHVDVKLEQSVDLDSNSGGAYVTSSGEIIEADCHFLCTGKPLGSEWLKGTMLKGSLDELGRLKVDENLRVKGQKNVFAIGDITDIKEMKQGYSAQKHALVAAKNLSILLAGGRQSKMAAYEPRSAKAFVSLGRREAVAQFSFTTVIGVAPGLIKSRDLFVGKTRKHLGLDPHVVDA</sequence>
<organism evidence="2 3">
    <name type="scientific">Rhododendron griersonianum</name>
    <dbReference type="NCBI Taxonomy" id="479676"/>
    <lineage>
        <taxon>Eukaryota</taxon>
        <taxon>Viridiplantae</taxon>
        <taxon>Streptophyta</taxon>
        <taxon>Embryophyta</taxon>
        <taxon>Tracheophyta</taxon>
        <taxon>Spermatophyta</taxon>
        <taxon>Magnoliopsida</taxon>
        <taxon>eudicotyledons</taxon>
        <taxon>Gunneridae</taxon>
        <taxon>Pentapetalae</taxon>
        <taxon>asterids</taxon>
        <taxon>Ericales</taxon>
        <taxon>Ericaceae</taxon>
        <taxon>Ericoideae</taxon>
        <taxon>Rhodoreae</taxon>
        <taxon>Rhododendron</taxon>
    </lineage>
</organism>
<proteinExistence type="predicted"/>
<dbReference type="AlphaFoldDB" id="A0AAV6LP60"/>
<evidence type="ECO:0000259" key="1">
    <source>
        <dbReference type="Pfam" id="PF07992"/>
    </source>
</evidence>
<dbReference type="EMBL" id="JACTNZ010000001">
    <property type="protein sequence ID" value="KAG5566494.1"/>
    <property type="molecule type" value="Genomic_DNA"/>
</dbReference>
<dbReference type="InterPro" id="IPR036188">
    <property type="entry name" value="FAD/NAD-bd_sf"/>
</dbReference>